<accession>A0ACB9NHL4</accession>
<dbReference type="Proteomes" id="UP000828941">
    <property type="component" value="Chromosome 6"/>
</dbReference>
<proteinExistence type="predicted"/>
<reference evidence="1 2" key="1">
    <citation type="journal article" date="2022" name="DNA Res.">
        <title>Chromosomal-level genome assembly of the orchid tree Bauhinia variegata (Leguminosae; Cercidoideae) supports the allotetraploid origin hypothesis of Bauhinia.</title>
        <authorList>
            <person name="Zhong Y."/>
            <person name="Chen Y."/>
            <person name="Zheng D."/>
            <person name="Pang J."/>
            <person name="Liu Y."/>
            <person name="Luo S."/>
            <person name="Meng S."/>
            <person name="Qian L."/>
            <person name="Wei D."/>
            <person name="Dai S."/>
            <person name="Zhou R."/>
        </authorList>
    </citation>
    <scope>NUCLEOTIDE SEQUENCE [LARGE SCALE GENOMIC DNA]</scope>
    <source>
        <strain evidence="1">BV-YZ2020</strain>
    </source>
</reference>
<name>A0ACB9NHL4_BAUVA</name>
<gene>
    <name evidence="1" type="ORF">L6164_014518</name>
</gene>
<keyword evidence="2" id="KW-1185">Reference proteome</keyword>
<evidence type="ECO:0000313" key="2">
    <source>
        <dbReference type="Proteomes" id="UP000828941"/>
    </source>
</evidence>
<organism evidence="1 2">
    <name type="scientific">Bauhinia variegata</name>
    <name type="common">Purple orchid tree</name>
    <name type="synonym">Phanera variegata</name>
    <dbReference type="NCBI Taxonomy" id="167791"/>
    <lineage>
        <taxon>Eukaryota</taxon>
        <taxon>Viridiplantae</taxon>
        <taxon>Streptophyta</taxon>
        <taxon>Embryophyta</taxon>
        <taxon>Tracheophyta</taxon>
        <taxon>Spermatophyta</taxon>
        <taxon>Magnoliopsida</taxon>
        <taxon>eudicotyledons</taxon>
        <taxon>Gunneridae</taxon>
        <taxon>Pentapetalae</taxon>
        <taxon>rosids</taxon>
        <taxon>fabids</taxon>
        <taxon>Fabales</taxon>
        <taxon>Fabaceae</taxon>
        <taxon>Cercidoideae</taxon>
        <taxon>Cercideae</taxon>
        <taxon>Bauhiniinae</taxon>
        <taxon>Bauhinia</taxon>
    </lineage>
</organism>
<evidence type="ECO:0000313" key="1">
    <source>
        <dbReference type="EMBL" id="KAI4335922.1"/>
    </source>
</evidence>
<dbReference type="EMBL" id="CM039431">
    <property type="protein sequence ID" value="KAI4335922.1"/>
    <property type="molecule type" value="Genomic_DNA"/>
</dbReference>
<sequence>MDIPEKDQPVARTGKINLKYDGSDLYDSFELREITYQLNKAIQGSNASSPSYPLNLNSPFYRHQLNRIYREGAKTTKRISHQQIPDKSACRSGTAVAGFATRLWMKVKQGLQGHKQDSDEKKPTPANILKGSR</sequence>
<comment type="caution">
    <text evidence="1">The sequence shown here is derived from an EMBL/GenBank/DDBJ whole genome shotgun (WGS) entry which is preliminary data.</text>
</comment>
<protein>
    <submittedName>
        <fullName evidence="1">Uncharacterized protein</fullName>
    </submittedName>
</protein>